<evidence type="ECO:0000256" key="8">
    <source>
        <dbReference type="ARBA" id="ARBA00023136"/>
    </source>
</evidence>
<dbReference type="GO" id="GO:0030148">
    <property type="term" value="P:sphingolipid biosynthetic process"/>
    <property type="evidence" value="ECO:0007669"/>
    <property type="project" value="TreeGrafter"/>
</dbReference>
<evidence type="ECO:0000313" key="12">
    <source>
        <dbReference type="Proteomes" id="UP000051574"/>
    </source>
</evidence>
<feature type="transmembrane region" description="Helical" evidence="10">
    <location>
        <begin position="66"/>
        <end position="88"/>
    </location>
</feature>
<reference evidence="11 12" key="1">
    <citation type="submission" date="2015-09" db="EMBL/GenBank/DDBJ databases">
        <title>Draft genome of the scarab beetle Oryctes borbonicus.</title>
        <authorList>
            <person name="Meyer J.M."/>
            <person name="Markov G.V."/>
            <person name="Baskaran P."/>
            <person name="Herrmann M."/>
            <person name="Sommer R.J."/>
            <person name="Roedelsperger C."/>
        </authorList>
    </citation>
    <scope>NUCLEOTIDE SEQUENCE [LARGE SCALE GENOMIC DNA]</scope>
    <source>
        <strain evidence="11">OB123</strain>
        <tissue evidence="11">Whole animal</tissue>
    </source>
</reference>
<dbReference type="OrthoDB" id="434092at2759"/>
<feature type="transmembrane region" description="Helical" evidence="10">
    <location>
        <begin position="206"/>
        <end position="223"/>
    </location>
</feature>
<comment type="catalytic activity">
    <reaction evidence="10">
        <text>a very-long-chain acyl-CoA + malonyl-CoA + H(+) = a very-long-chain 3-oxoacyl-CoA + CO2 + CoA</text>
        <dbReference type="Rhea" id="RHEA:32727"/>
        <dbReference type="ChEBI" id="CHEBI:15378"/>
        <dbReference type="ChEBI" id="CHEBI:16526"/>
        <dbReference type="ChEBI" id="CHEBI:57287"/>
        <dbReference type="ChEBI" id="CHEBI:57384"/>
        <dbReference type="ChEBI" id="CHEBI:90725"/>
        <dbReference type="ChEBI" id="CHEBI:90736"/>
        <dbReference type="EC" id="2.3.1.199"/>
    </reaction>
</comment>
<evidence type="ECO:0000256" key="3">
    <source>
        <dbReference type="ARBA" id="ARBA00022679"/>
    </source>
</evidence>
<keyword evidence="7 10" id="KW-0443">Lipid metabolism</keyword>
<feature type="transmembrane region" description="Helical" evidence="10">
    <location>
        <begin position="235"/>
        <end position="253"/>
    </location>
</feature>
<dbReference type="InterPro" id="IPR030457">
    <property type="entry name" value="ELO_CS"/>
</dbReference>
<dbReference type="GO" id="GO:0019367">
    <property type="term" value="P:fatty acid elongation, saturated fatty acid"/>
    <property type="evidence" value="ECO:0007669"/>
    <property type="project" value="TreeGrafter"/>
</dbReference>
<evidence type="ECO:0000256" key="1">
    <source>
        <dbReference type="ARBA" id="ARBA00004141"/>
    </source>
</evidence>
<evidence type="ECO:0000256" key="4">
    <source>
        <dbReference type="ARBA" id="ARBA00022692"/>
    </source>
</evidence>
<dbReference type="AlphaFoldDB" id="A0A0T6AXF5"/>
<feature type="transmembrane region" description="Helical" evidence="10">
    <location>
        <begin position="32"/>
        <end position="54"/>
    </location>
</feature>
<keyword evidence="3 10" id="KW-0808">Transferase</keyword>
<feature type="transmembrane region" description="Helical" evidence="10">
    <location>
        <begin position="176"/>
        <end position="194"/>
    </location>
</feature>
<dbReference type="Proteomes" id="UP000051574">
    <property type="component" value="Unassembled WGS sequence"/>
</dbReference>
<evidence type="ECO:0000256" key="9">
    <source>
        <dbReference type="ARBA" id="ARBA00023160"/>
    </source>
</evidence>
<accession>A0A0T6AXF5</accession>
<keyword evidence="5 10" id="KW-0276">Fatty acid metabolism</keyword>
<sequence>MSIISWIIDSHDYILKQWGDPRLEGYYFTGSFWGLLAVIIAYLCFVTFLGPTLMEKRKPFNLKSAIIIYNIIQVICCAYLFIMITIYVLPHTNVFCAPCDRSQTVRGYLTSKLMYQYFLLKITDFLDTIFFVLKKSNRQITFLHVYHHVMMAICSWIGVELAPGGSSIYLEYINSFVHMVMYSYYLLCVVYGTSKVSWFKKQVTRLQLVQFCCLIVIYASPLLQPTCAYPRWTCWLSLVLNGHMLYAFGNFYHTTYIKHGKEKPVKAQ</sequence>
<dbReference type="PROSITE" id="PS01188">
    <property type="entry name" value="ELO"/>
    <property type="match status" value="1"/>
</dbReference>
<keyword evidence="6 10" id="KW-1133">Transmembrane helix</keyword>
<evidence type="ECO:0000256" key="7">
    <source>
        <dbReference type="ARBA" id="ARBA00023098"/>
    </source>
</evidence>
<feature type="transmembrane region" description="Helical" evidence="10">
    <location>
        <begin position="145"/>
        <end position="170"/>
    </location>
</feature>
<name>A0A0T6AXF5_9SCAR</name>
<comment type="subcellular location">
    <subcellularLocation>
        <location evidence="1">Membrane</location>
        <topology evidence="1">Multi-pass membrane protein</topology>
    </subcellularLocation>
</comment>
<evidence type="ECO:0000313" key="11">
    <source>
        <dbReference type="EMBL" id="KRT79802.1"/>
    </source>
</evidence>
<dbReference type="PANTHER" id="PTHR11157">
    <property type="entry name" value="FATTY ACID ACYL TRANSFERASE-RELATED"/>
    <property type="match status" value="1"/>
</dbReference>
<keyword evidence="4 10" id="KW-0812">Transmembrane</keyword>
<gene>
    <name evidence="11" type="ORF">AMK59_8244</name>
</gene>
<dbReference type="GO" id="GO:0034626">
    <property type="term" value="P:fatty acid elongation, polyunsaturated fatty acid"/>
    <property type="evidence" value="ECO:0007669"/>
    <property type="project" value="TreeGrafter"/>
</dbReference>
<evidence type="ECO:0000256" key="2">
    <source>
        <dbReference type="ARBA" id="ARBA00022516"/>
    </source>
</evidence>
<dbReference type="Pfam" id="PF01151">
    <property type="entry name" value="ELO"/>
    <property type="match status" value="1"/>
</dbReference>
<dbReference type="PANTHER" id="PTHR11157:SF21">
    <property type="entry name" value="ELONGATION OF VERY LONG CHAIN FATTY ACIDS PROTEIN"/>
    <property type="match status" value="1"/>
</dbReference>
<evidence type="ECO:0000256" key="5">
    <source>
        <dbReference type="ARBA" id="ARBA00022832"/>
    </source>
</evidence>
<keyword evidence="9 10" id="KW-0275">Fatty acid biosynthesis</keyword>
<dbReference type="EMBL" id="LJIG01022581">
    <property type="protein sequence ID" value="KRT79802.1"/>
    <property type="molecule type" value="Genomic_DNA"/>
</dbReference>
<organism evidence="11 12">
    <name type="scientific">Oryctes borbonicus</name>
    <dbReference type="NCBI Taxonomy" id="1629725"/>
    <lineage>
        <taxon>Eukaryota</taxon>
        <taxon>Metazoa</taxon>
        <taxon>Ecdysozoa</taxon>
        <taxon>Arthropoda</taxon>
        <taxon>Hexapoda</taxon>
        <taxon>Insecta</taxon>
        <taxon>Pterygota</taxon>
        <taxon>Neoptera</taxon>
        <taxon>Endopterygota</taxon>
        <taxon>Coleoptera</taxon>
        <taxon>Polyphaga</taxon>
        <taxon>Scarabaeiformia</taxon>
        <taxon>Scarabaeidae</taxon>
        <taxon>Dynastinae</taxon>
        <taxon>Oryctes</taxon>
    </lineage>
</organism>
<proteinExistence type="inferred from homology"/>
<dbReference type="EC" id="2.3.1.199" evidence="10"/>
<dbReference type="GO" id="GO:0034625">
    <property type="term" value="P:fatty acid elongation, monounsaturated fatty acid"/>
    <property type="evidence" value="ECO:0007669"/>
    <property type="project" value="TreeGrafter"/>
</dbReference>
<dbReference type="GO" id="GO:0009922">
    <property type="term" value="F:fatty acid elongase activity"/>
    <property type="evidence" value="ECO:0007669"/>
    <property type="project" value="UniProtKB-EC"/>
</dbReference>
<protein>
    <recommendedName>
        <fullName evidence="10">Elongation of very long chain fatty acids protein</fullName>
        <ecNumber evidence="10">2.3.1.199</ecNumber>
    </recommendedName>
    <alternativeName>
        <fullName evidence="10">Very-long-chain 3-oxoacyl-CoA synthase</fullName>
    </alternativeName>
</protein>
<dbReference type="GO" id="GO:0005789">
    <property type="term" value="C:endoplasmic reticulum membrane"/>
    <property type="evidence" value="ECO:0007669"/>
    <property type="project" value="TreeGrafter"/>
</dbReference>
<dbReference type="GO" id="GO:0042761">
    <property type="term" value="P:very long-chain fatty acid biosynthetic process"/>
    <property type="evidence" value="ECO:0007669"/>
    <property type="project" value="TreeGrafter"/>
</dbReference>
<dbReference type="InterPro" id="IPR002076">
    <property type="entry name" value="ELO_fam"/>
</dbReference>
<comment type="similarity">
    <text evidence="10">Belongs to the ELO family.</text>
</comment>
<keyword evidence="12" id="KW-1185">Reference proteome</keyword>
<evidence type="ECO:0000256" key="6">
    <source>
        <dbReference type="ARBA" id="ARBA00022989"/>
    </source>
</evidence>
<keyword evidence="2 10" id="KW-0444">Lipid biosynthesis</keyword>
<comment type="caution">
    <text evidence="11">The sequence shown here is derived from an EMBL/GenBank/DDBJ whole genome shotgun (WGS) entry which is preliminary data.</text>
</comment>
<feature type="transmembrane region" description="Helical" evidence="10">
    <location>
        <begin position="114"/>
        <end position="133"/>
    </location>
</feature>
<evidence type="ECO:0000256" key="10">
    <source>
        <dbReference type="RuleBase" id="RU361115"/>
    </source>
</evidence>
<keyword evidence="8 10" id="KW-0472">Membrane</keyword>